<name>A0A5B7BYZ2_DAVIN</name>
<dbReference type="InterPro" id="IPR026960">
    <property type="entry name" value="RVT-Znf"/>
</dbReference>
<organism evidence="2">
    <name type="scientific">Davidia involucrata</name>
    <name type="common">Dove tree</name>
    <dbReference type="NCBI Taxonomy" id="16924"/>
    <lineage>
        <taxon>Eukaryota</taxon>
        <taxon>Viridiplantae</taxon>
        <taxon>Streptophyta</taxon>
        <taxon>Embryophyta</taxon>
        <taxon>Tracheophyta</taxon>
        <taxon>Spermatophyta</taxon>
        <taxon>Magnoliopsida</taxon>
        <taxon>eudicotyledons</taxon>
        <taxon>Gunneridae</taxon>
        <taxon>Pentapetalae</taxon>
        <taxon>asterids</taxon>
        <taxon>Cornales</taxon>
        <taxon>Nyssaceae</taxon>
        <taxon>Davidia</taxon>
    </lineage>
</organism>
<dbReference type="Pfam" id="PF13966">
    <property type="entry name" value="zf-RVT"/>
    <property type="match status" value="1"/>
</dbReference>
<evidence type="ECO:0000259" key="1">
    <source>
        <dbReference type="Pfam" id="PF13966"/>
    </source>
</evidence>
<gene>
    <name evidence="2" type="ORF">Din_043115</name>
</gene>
<proteinExistence type="predicted"/>
<feature type="domain" description="Reverse transcriptase zinc-binding" evidence="1">
    <location>
        <begin position="2"/>
        <end position="48"/>
    </location>
</feature>
<reference evidence="2" key="1">
    <citation type="submission" date="2019-08" db="EMBL/GenBank/DDBJ databases">
        <title>Reference gene set and small RNA set construction with multiple tissues from Davidia involucrata Baill.</title>
        <authorList>
            <person name="Yang H."/>
            <person name="Zhou C."/>
            <person name="Li G."/>
            <person name="Wang J."/>
            <person name="Gao P."/>
            <person name="Wang M."/>
            <person name="Wang R."/>
            <person name="Zhao Y."/>
        </authorList>
    </citation>
    <scope>NUCLEOTIDE SEQUENCE</scope>
    <source>
        <tissue evidence="2">Mixed with DoveR01_LX</tissue>
    </source>
</reference>
<evidence type="ECO:0000313" key="2">
    <source>
        <dbReference type="EMBL" id="MPA73674.1"/>
    </source>
</evidence>
<sequence length="100" mass="11889">MVAWDAATTLDNFQKRGYSLVNRCYMCKEEEEMTSHLVLHCEVARELWILIFSMTRCWVMPGKAKCLLDCWNGSKVWKDFQIIWRMISLCLMWSICKGEK</sequence>
<protein>
    <recommendedName>
        <fullName evidence="1">Reverse transcriptase zinc-binding domain-containing protein</fullName>
    </recommendedName>
</protein>
<dbReference type="AlphaFoldDB" id="A0A5B7BYZ2"/>
<dbReference type="EMBL" id="GHES01043115">
    <property type="protein sequence ID" value="MPA73674.1"/>
    <property type="molecule type" value="Transcribed_RNA"/>
</dbReference>
<accession>A0A5B7BYZ2</accession>